<accession>A0ABD5MJU9</accession>
<dbReference type="GeneID" id="67210062"/>
<evidence type="ECO:0000259" key="7">
    <source>
        <dbReference type="Pfam" id="PF00924"/>
    </source>
</evidence>
<dbReference type="InterPro" id="IPR008910">
    <property type="entry name" value="MSC_TM_helix"/>
</dbReference>
<dbReference type="PANTHER" id="PTHR30221:SF20">
    <property type="entry name" value="SMALL-CONDUCTANCE MECHANOSENSITIVE CHANNEL"/>
    <property type="match status" value="1"/>
</dbReference>
<protein>
    <submittedName>
        <fullName evidence="8">Mechanosensitive ion channel family protein</fullName>
    </submittedName>
</protein>
<dbReference type="InterPro" id="IPR045275">
    <property type="entry name" value="MscS_archaea/bacteria_type"/>
</dbReference>
<feature type="transmembrane region" description="Helical" evidence="6">
    <location>
        <begin position="100"/>
        <end position="123"/>
    </location>
</feature>
<dbReference type="SUPFAM" id="SSF82861">
    <property type="entry name" value="Mechanosensitive channel protein MscS (YggB), transmembrane region"/>
    <property type="match status" value="1"/>
</dbReference>
<dbReference type="InterPro" id="IPR023408">
    <property type="entry name" value="MscS_beta-dom_sf"/>
</dbReference>
<comment type="subcellular location">
    <subcellularLocation>
        <location evidence="1">Membrane</location>
        <topology evidence="1">Multi-pass membrane protein</topology>
    </subcellularLocation>
</comment>
<sequence length="292" mass="31144">MIDPRFTPSVEPAPSTAPNAFGTVSSVAPPLQSSIDAVRSALLRLPARLWLALGVVVLAAFLGYLVVRVNRRILVGAGVPETIEGTAFERTAREFGTSTVSLVANLSGYFIFILGLIVALTIARVEYIAAFWNRTAGFLPSLFLAILVLIVGLVVGDKVELLINDRLRGIKLPQAGIVPSVAKWSVVFIAVLVALGQIGVDTAALVVLLATYGFALVLFGGLAFRDLLASGAAGFYLLLEQPYSIGDRVRIGDTDGVVQEVNVFVTHVESDGAEYVVPNRHAFTEGVVRIRE</sequence>
<evidence type="ECO:0000313" key="8">
    <source>
        <dbReference type="EMBL" id="MFB9824108.1"/>
    </source>
</evidence>
<evidence type="ECO:0000256" key="6">
    <source>
        <dbReference type="SAM" id="Phobius"/>
    </source>
</evidence>
<evidence type="ECO:0000256" key="5">
    <source>
        <dbReference type="ARBA" id="ARBA00023136"/>
    </source>
</evidence>
<dbReference type="AlphaFoldDB" id="A0ABD5MJU9"/>
<keyword evidence="3 6" id="KW-0812">Transmembrane</keyword>
<dbReference type="InterPro" id="IPR010920">
    <property type="entry name" value="LSM_dom_sf"/>
</dbReference>
<feature type="transmembrane region" description="Helical" evidence="6">
    <location>
        <begin position="177"/>
        <end position="198"/>
    </location>
</feature>
<dbReference type="Proteomes" id="UP001589595">
    <property type="component" value="Unassembled WGS sequence"/>
</dbReference>
<gene>
    <name evidence="8" type="ORF">ACFFOL_07970</name>
</gene>
<evidence type="ECO:0000256" key="3">
    <source>
        <dbReference type="ARBA" id="ARBA00022692"/>
    </source>
</evidence>
<keyword evidence="5 6" id="KW-0472">Membrane</keyword>
<reference evidence="8" key="1">
    <citation type="submission" date="2024-09" db="EMBL/GenBank/DDBJ databases">
        <authorList>
            <person name="Sun Q."/>
        </authorList>
    </citation>
    <scope>NUCLEOTIDE SEQUENCE [LARGE SCALE GENOMIC DNA]</scope>
    <source>
        <strain evidence="8">JCM 31273</strain>
    </source>
</reference>
<dbReference type="Gene3D" id="2.30.30.60">
    <property type="match status" value="1"/>
</dbReference>
<evidence type="ECO:0000256" key="4">
    <source>
        <dbReference type="ARBA" id="ARBA00022989"/>
    </source>
</evidence>
<feature type="domain" description="Mechanosensitive ion channel MscS" evidence="7">
    <location>
        <begin position="227"/>
        <end position="285"/>
    </location>
</feature>
<dbReference type="EMBL" id="JBHMAJ010000006">
    <property type="protein sequence ID" value="MFB9824108.1"/>
    <property type="molecule type" value="Genomic_DNA"/>
</dbReference>
<evidence type="ECO:0000256" key="2">
    <source>
        <dbReference type="ARBA" id="ARBA00008017"/>
    </source>
</evidence>
<evidence type="ECO:0000256" key="1">
    <source>
        <dbReference type="ARBA" id="ARBA00004141"/>
    </source>
</evidence>
<feature type="transmembrane region" description="Helical" evidence="6">
    <location>
        <begin position="135"/>
        <end position="156"/>
    </location>
</feature>
<keyword evidence="9" id="KW-1185">Reference proteome</keyword>
<comment type="caution">
    <text evidence="8">The sequence shown here is derived from an EMBL/GenBank/DDBJ whole genome shotgun (WGS) entry which is preliminary data.</text>
</comment>
<dbReference type="GO" id="GO:0016020">
    <property type="term" value="C:membrane"/>
    <property type="evidence" value="ECO:0007669"/>
    <property type="project" value="UniProtKB-SubCell"/>
</dbReference>
<proteinExistence type="inferred from homology"/>
<dbReference type="RefSeq" id="WP_222922720.1">
    <property type="nucleotide sequence ID" value="NZ_CP082286.1"/>
</dbReference>
<dbReference type="InterPro" id="IPR011014">
    <property type="entry name" value="MscS_channel_TM-2"/>
</dbReference>
<dbReference type="Gene3D" id="1.10.287.1260">
    <property type="match status" value="1"/>
</dbReference>
<dbReference type="SUPFAM" id="SSF50182">
    <property type="entry name" value="Sm-like ribonucleoproteins"/>
    <property type="match status" value="1"/>
</dbReference>
<dbReference type="PANTHER" id="PTHR30221">
    <property type="entry name" value="SMALL-CONDUCTANCE MECHANOSENSITIVE CHANNEL"/>
    <property type="match status" value="1"/>
</dbReference>
<keyword evidence="4 6" id="KW-1133">Transmembrane helix</keyword>
<dbReference type="Pfam" id="PF00924">
    <property type="entry name" value="MS_channel_2nd"/>
    <property type="match status" value="1"/>
</dbReference>
<evidence type="ECO:0000313" key="9">
    <source>
        <dbReference type="Proteomes" id="UP001589595"/>
    </source>
</evidence>
<name>A0ABD5MJU9_9EURY</name>
<dbReference type="Pfam" id="PF05552">
    <property type="entry name" value="MS_channel_1st_1"/>
    <property type="match status" value="1"/>
</dbReference>
<organism evidence="8 9">
    <name type="scientific">Halobaculum roseum</name>
    <dbReference type="NCBI Taxonomy" id="2175149"/>
    <lineage>
        <taxon>Archaea</taxon>
        <taxon>Methanobacteriati</taxon>
        <taxon>Methanobacteriota</taxon>
        <taxon>Stenosarchaea group</taxon>
        <taxon>Halobacteria</taxon>
        <taxon>Halobacteriales</taxon>
        <taxon>Haloferacaceae</taxon>
        <taxon>Halobaculum</taxon>
    </lineage>
</organism>
<feature type="transmembrane region" description="Helical" evidence="6">
    <location>
        <begin position="204"/>
        <end position="224"/>
    </location>
</feature>
<comment type="similarity">
    <text evidence="2">Belongs to the MscS (TC 1.A.23) family.</text>
</comment>
<dbReference type="InterPro" id="IPR006685">
    <property type="entry name" value="MscS_channel_2nd"/>
</dbReference>
<feature type="transmembrane region" description="Helical" evidence="6">
    <location>
        <begin position="49"/>
        <end position="67"/>
    </location>
</feature>